<evidence type="ECO:0000313" key="1">
    <source>
        <dbReference type="EMBL" id="KAK8954101.1"/>
    </source>
</evidence>
<evidence type="ECO:0000313" key="2">
    <source>
        <dbReference type="Proteomes" id="UP001418222"/>
    </source>
</evidence>
<sequence length="370" mass="40522">MTRGAQWELEMLVQQLIDELFSGSPASPPRDPWLIDDLIQSSLAQQSQARPRALFLGYLQNNELGSSDLSQRSSIVPPSSRSQLSIDCITACATPGNHSNHQTLLVSLAINPIPTSLQLHSRKPRLFPLFPLLPQDIRIRPPVGLSPSPNCGLSFARRGLCQHPADRRASSSRTIRAIGDVVAVILPFIGNAAAAALEVVAWKGYENHQSTQDANFAIRSNRVINSITLQISAVFMIHILKLEEYDQPRSIVMFDLGPGEEEGQVAEGARKAEASLRLLSVVAVQVIRVGDSRLGVAVLVLPLFVILEKPDILDLLLKHSSYPVIFKVLKCCQKGIGRETATMVPARDCDERHNDLGRASFELNNNPSGE</sequence>
<dbReference type="AlphaFoldDB" id="A0AAP0GDW0"/>
<gene>
    <name evidence="1" type="ORF">KSP39_PZI001944</name>
</gene>
<reference evidence="1 2" key="1">
    <citation type="journal article" date="2022" name="Nat. Plants">
        <title>Genomes of leafy and leafless Platanthera orchids illuminate the evolution of mycoheterotrophy.</title>
        <authorList>
            <person name="Li M.H."/>
            <person name="Liu K.W."/>
            <person name="Li Z."/>
            <person name="Lu H.C."/>
            <person name="Ye Q.L."/>
            <person name="Zhang D."/>
            <person name="Wang J.Y."/>
            <person name="Li Y.F."/>
            <person name="Zhong Z.M."/>
            <person name="Liu X."/>
            <person name="Yu X."/>
            <person name="Liu D.K."/>
            <person name="Tu X.D."/>
            <person name="Liu B."/>
            <person name="Hao Y."/>
            <person name="Liao X.Y."/>
            <person name="Jiang Y.T."/>
            <person name="Sun W.H."/>
            <person name="Chen J."/>
            <person name="Chen Y.Q."/>
            <person name="Ai Y."/>
            <person name="Zhai J.W."/>
            <person name="Wu S.S."/>
            <person name="Zhou Z."/>
            <person name="Hsiao Y.Y."/>
            <person name="Wu W.L."/>
            <person name="Chen Y.Y."/>
            <person name="Lin Y.F."/>
            <person name="Hsu J.L."/>
            <person name="Li C.Y."/>
            <person name="Wang Z.W."/>
            <person name="Zhao X."/>
            <person name="Zhong W.Y."/>
            <person name="Ma X.K."/>
            <person name="Ma L."/>
            <person name="Huang J."/>
            <person name="Chen G.Z."/>
            <person name="Huang M.Z."/>
            <person name="Huang L."/>
            <person name="Peng D.H."/>
            <person name="Luo Y.B."/>
            <person name="Zou S.Q."/>
            <person name="Chen S.P."/>
            <person name="Lan S."/>
            <person name="Tsai W.C."/>
            <person name="Van de Peer Y."/>
            <person name="Liu Z.J."/>
        </authorList>
    </citation>
    <scope>NUCLEOTIDE SEQUENCE [LARGE SCALE GENOMIC DNA]</scope>
    <source>
        <strain evidence="1">Lor287</strain>
    </source>
</reference>
<name>A0AAP0GDW0_9ASPA</name>
<comment type="caution">
    <text evidence="1">The sequence shown here is derived from an EMBL/GenBank/DDBJ whole genome shotgun (WGS) entry which is preliminary data.</text>
</comment>
<accession>A0AAP0GDW0</accession>
<dbReference type="EMBL" id="JBBWWQ010000002">
    <property type="protein sequence ID" value="KAK8954101.1"/>
    <property type="molecule type" value="Genomic_DNA"/>
</dbReference>
<dbReference type="Proteomes" id="UP001418222">
    <property type="component" value="Unassembled WGS sequence"/>
</dbReference>
<proteinExistence type="predicted"/>
<keyword evidence="2" id="KW-1185">Reference proteome</keyword>
<organism evidence="1 2">
    <name type="scientific">Platanthera zijinensis</name>
    <dbReference type="NCBI Taxonomy" id="2320716"/>
    <lineage>
        <taxon>Eukaryota</taxon>
        <taxon>Viridiplantae</taxon>
        <taxon>Streptophyta</taxon>
        <taxon>Embryophyta</taxon>
        <taxon>Tracheophyta</taxon>
        <taxon>Spermatophyta</taxon>
        <taxon>Magnoliopsida</taxon>
        <taxon>Liliopsida</taxon>
        <taxon>Asparagales</taxon>
        <taxon>Orchidaceae</taxon>
        <taxon>Orchidoideae</taxon>
        <taxon>Orchideae</taxon>
        <taxon>Orchidinae</taxon>
        <taxon>Platanthera</taxon>
    </lineage>
</organism>
<protein>
    <submittedName>
        <fullName evidence="1">Uncharacterized protein</fullName>
    </submittedName>
</protein>